<evidence type="ECO:0000313" key="1">
    <source>
        <dbReference type="EMBL" id="CAG8720357.1"/>
    </source>
</evidence>
<dbReference type="OrthoDB" id="2445862at2759"/>
<dbReference type="SUPFAM" id="SSF53098">
    <property type="entry name" value="Ribonuclease H-like"/>
    <property type="match status" value="1"/>
</dbReference>
<accession>A0A9N9NBQ3</accession>
<dbReference type="Proteomes" id="UP000789396">
    <property type="component" value="Unassembled WGS sequence"/>
</dbReference>
<organism evidence="1 2">
    <name type="scientific">Racocetra fulgida</name>
    <dbReference type="NCBI Taxonomy" id="60492"/>
    <lineage>
        <taxon>Eukaryota</taxon>
        <taxon>Fungi</taxon>
        <taxon>Fungi incertae sedis</taxon>
        <taxon>Mucoromycota</taxon>
        <taxon>Glomeromycotina</taxon>
        <taxon>Glomeromycetes</taxon>
        <taxon>Diversisporales</taxon>
        <taxon>Gigasporaceae</taxon>
        <taxon>Racocetra</taxon>
    </lineage>
</organism>
<protein>
    <submittedName>
        <fullName evidence="1">17465_t:CDS:1</fullName>
    </submittedName>
</protein>
<feature type="non-terminal residue" evidence="1">
    <location>
        <position position="1"/>
    </location>
</feature>
<dbReference type="AlphaFoldDB" id="A0A9N9NBQ3"/>
<dbReference type="EMBL" id="CAJVPZ010024830">
    <property type="protein sequence ID" value="CAG8720357.1"/>
    <property type="molecule type" value="Genomic_DNA"/>
</dbReference>
<evidence type="ECO:0000313" key="2">
    <source>
        <dbReference type="Proteomes" id="UP000789396"/>
    </source>
</evidence>
<keyword evidence="2" id="KW-1185">Reference proteome</keyword>
<reference evidence="1" key="1">
    <citation type="submission" date="2021-06" db="EMBL/GenBank/DDBJ databases">
        <authorList>
            <person name="Kallberg Y."/>
            <person name="Tangrot J."/>
            <person name="Rosling A."/>
        </authorList>
    </citation>
    <scope>NUCLEOTIDE SEQUENCE</scope>
    <source>
        <strain evidence="1">IN212</strain>
    </source>
</reference>
<sequence>MPILKQFALKIFAIIPHGAAIERLFSSLELIKTKNHNQINPKLHTEIKTKLANQNNQENYSDLVNDNYKIGETKDLFDFSILLSQEVTSIKLSKNEDWT</sequence>
<comment type="caution">
    <text evidence="1">The sequence shown here is derived from an EMBL/GenBank/DDBJ whole genome shotgun (WGS) entry which is preliminary data.</text>
</comment>
<name>A0A9N9NBQ3_9GLOM</name>
<gene>
    <name evidence="1" type="ORF">RFULGI_LOCUS11415</name>
</gene>
<dbReference type="InterPro" id="IPR012337">
    <property type="entry name" value="RNaseH-like_sf"/>
</dbReference>
<proteinExistence type="predicted"/>